<sequence>MKNYRIYLVRFIRYLKTHTKLLGFMEIESNTLSQKELFDISTYAYEVLKNEPSDFWGEVFKRNRQTFLIDKLVLRSAKNKSFAWLLRYIVISILRALHSSGDVLKVLAKTPKKYHISLNVTGDQGSKRKIIVWTNNTLRSKVFNRESHYLQYDLIVGCSEIDNYELMSSTELNFKAKLKCLKLKLRFPFIQSDVILEAIASNILFTKAFDELTCIGEDVGVFLREGVTPLSKMFLYTAGKLGLTRNVIYTMPVLTENLLVPRECDILVIISDSLPSYTYGATQTIVLGDNPYLPWRDIANSVPAAPTIGLMLGDCHNRWVQQEATDRAILDALATSGCSLCLGRPHPQELTRPDRLAYYSSLLKEYPFLKIENAKIETFLTDISLLIVYTTSSLVQESILCNRPVIEYRPDHDHSPNKAVINLSGGLGVSISDIRLLTQELNNKFSEGTVQRKINWERCINNLKLSATLQPDITKIFNRHSIKPRHLIDSSSV</sequence>
<evidence type="ECO:0000313" key="2">
    <source>
        <dbReference type="Proteomes" id="UP000229757"/>
    </source>
</evidence>
<name>A0A2K8KRA4_9GAMM</name>
<dbReference type="KEGG" id="rfo:REIFOR_01463"/>
<dbReference type="Proteomes" id="UP000229757">
    <property type="component" value="Chromosome"/>
</dbReference>
<reference evidence="1 2" key="1">
    <citation type="journal article" date="2017" name="Environ. Microbiol.">
        <title>Genomic and physiological analyses of 'Reinekea forsetii' reveal a versatile opportunistic lifestyle during spring algae blooms.</title>
        <authorList>
            <person name="Avci B."/>
            <person name="Hahnke R.L."/>
            <person name="Chafee M."/>
            <person name="Fischer T."/>
            <person name="Gruber-Vodicka H."/>
            <person name="Tegetmeyer H.E."/>
            <person name="Harder J."/>
            <person name="Fuchs B.M."/>
            <person name="Amann R.I."/>
            <person name="Teeling H."/>
        </authorList>
    </citation>
    <scope>NUCLEOTIDE SEQUENCE [LARGE SCALE GENOMIC DNA]</scope>
    <source>
        <strain evidence="1 2">Hel1_31_D35</strain>
    </source>
</reference>
<dbReference type="AlphaFoldDB" id="A0A2K8KRA4"/>
<dbReference type="EMBL" id="CP011797">
    <property type="protein sequence ID" value="ATX76609.1"/>
    <property type="molecule type" value="Genomic_DNA"/>
</dbReference>
<organism evidence="1 2">
    <name type="scientific">Reinekea forsetii</name>
    <dbReference type="NCBI Taxonomy" id="1336806"/>
    <lineage>
        <taxon>Bacteria</taxon>
        <taxon>Pseudomonadati</taxon>
        <taxon>Pseudomonadota</taxon>
        <taxon>Gammaproteobacteria</taxon>
        <taxon>Oceanospirillales</taxon>
        <taxon>Saccharospirillaceae</taxon>
        <taxon>Reinekea</taxon>
    </lineage>
</organism>
<dbReference type="RefSeq" id="WP_100256939.1">
    <property type="nucleotide sequence ID" value="NZ_CP011797.1"/>
</dbReference>
<accession>A0A2K8KRA4</accession>
<protein>
    <submittedName>
        <fullName evidence="1">Uncharacterized protein</fullName>
    </submittedName>
</protein>
<keyword evidence="2" id="KW-1185">Reference proteome</keyword>
<evidence type="ECO:0000313" key="1">
    <source>
        <dbReference type="EMBL" id="ATX76609.1"/>
    </source>
</evidence>
<gene>
    <name evidence="1" type="ORF">REIFOR_01463</name>
</gene>
<proteinExistence type="predicted"/>